<protein>
    <submittedName>
        <fullName evidence="2">Uncharacterized protein</fullName>
    </submittedName>
</protein>
<organism evidence="2 3">
    <name type="scientific">Callosobruchus maculatus</name>
    <name type="common">Southern cowpea weevil</name>
    <name type="synonym">Pulse bruchid</name>
    <dbReference type="NCBI Taxonomy" id="64391"/>
    <lineage>
        <taxon>Eukaryota</taxon>
        <taxon>Metazoa</taxon>
        <taxon>Ecdysozoa</taxon>
        <taxon>Arthropoda</taxon>
        <taxon>Hexapoda</taxon>
        <taxon>Insecta</taxon>
        <taxon>Pterygota</taxon>
        <taxon>Neoptera</taxon>
        <taxon>Endopterygota</taxon>
        <taxon>Coleoptera</taxon>
        <taxon>Polyphaga</taxon>
        <taxon>Cucujiformia</taxon>
        <taxon>Chrysomeloidea</taxon>
        <taxon>Chrysomelidae</taxon>
        <taxon>Bruchinae</taxon>
        <taxon>Bruchini</taxon>
        <taxon>Callosobruchus</taxon>
    </lineage>
</organism>
<proteinExistence type="predicted"/>
<gene>
    <name evidence="2" type="ORF">CALMAC_LOCUS3788</name>
</gene>
<feature type="signal peptide" evidence="1">
    <location>
        <begin position="1"/>
        <end position="20"/>
    </location>
</feature>
<dbReference type="EMBL" id="CAACVG010005289">
    <property type="protein sequence ID" value="VEN39150.1"/>
    <property type="molecule type" value="Genomic_DNA"/>
</dbReference>
<feature type="chain" id="PRO_5024843649" evidence="1">
    <location>
        <begin position="21"/>
        <end position="73"/>
    </location>
</feature>
<evidence type="ECO:0000313" key="2">
    <source>
        <dbReference type="EMBL" id="VEN39150.1"/>
    </source>
</evidence>
<evidence type="ECO:0000256" key="1">
    <source>
        <dbReference type="SAM" id="SignalP"/>
    </source>
</evidence>
<dbReference type="AlphaFoldDB" id="A0A653BUJ0"/>
<name>A0A653BUJ0_CALMS</name>
<keyword evidence="1" id="KW-0732">Signal</keyword>
<dbReference type="Proteomes" id="UP000410492">
    <property type="component" value="Unassembled WGS sequence"/>
</dbReference>
<accession>A0A653BUJ0</accession>
<evidence type="ECO:0000313" key="3">
    <source>
        <dbReference type="Proteomes" id="UP000410492"/>
    </source>
</evidence>
<keyword evidence="3" id="KW-1185">Reference proteome</keyword>
<sequence>MMMFKQAIILLALVLTIAWAAPQSPQMMTGMGSSVGMDPAMGMGGVRQTTVQRMSGYGMGGMSTYRQHNGFGR</sequence>
<reference evidence="2 3" key="1">
    <citation type="submission" date="2019-01" db="EMBL/GenBank/DDBJ databases">
        <authorList>
            <person name="Sayadi A."/>
        </authorList>
    </citation>
    <scope>NUCLEOTIDE SEQUENCE [LARGE SCALE GENOMIC DNA]</scope>
</reference>